<dbReference type="AlphaFoldDB" id="A0A101NF85"/>
<dbReference type="SUPFAM" id="SSF69318">
    <property type="entry name" value="Integrin alpha N-terminal domain"/>
    <property type="match status" value="1"/>
</dbReference>
<comment type="caution">
    <text evidence="2">The sequence shown here is derived from an EMBL/GenBank/DDBJ whole genome shotgun (WGS) entry which is preliminary data.</text>
</comment>
<feature type="compositionally biased region" description="Low complexity" evidence="1">
    <location>
        <begin position="92"/>
        <end position="108"/>
    </location>
</feature>
<dbReference type="Proteomes" id="UP000054241">
    <property type="component" value="Unassembled WGS sequence"/>
</dbReference>
<proteinExistence type="predicted"/>
<sequence length="147" mass="14511">MLVCGIDAAGLRSGESLARGRIARIPGAPDGPDGVKAAFLDQDSPGVPGTAERGDVFGTDVRVADVDGDGCPDVLAGRRARTWAPGAARARSSSCTAGASGRTGTGARVIGQDTPGVPGTAEKGDPFGALVLCTPAANGRIGSGFSY</sequence>
<evidence type="ECO:0008006" key="4">
    <source>
        <dbReference type="Google" id="ProtNLM"/>
    </source>
</evidence>
<gene>
    <name evidence="2" type="ORF">AQI88_34195</name>
</gene>
<keyword evidence="3" id="KW-1185">Reference proteome</keyword>
<evidence type="ECO:0000256" key="1">
    <source>
        <dbReference type="SAM" id="MobiDB-lite"/>
    </source>
</evidence>
<reference evidence="2 3" key="1">
    <citation type="submission" date="2015-10" db="EMBL/GenBank/DDBJ databases">
        <title>Draft genome sequence of Streptomyces cellostaticus DSM 40189, type strain for the species Streptomyces cellostaticus.</title>
        <authorList>
            <person name="Ruckert C."/>
            <person name="Winkler A."/>
            <person name="Kalinowski J."/>
            <person name="Kampfer P."/>
            <person name="Glaeser S."/>
        </authorList>
    </citation>
    <scope>NUCLEOTIDE SEQUENCE [LARGE SCALE GENOMIC DNA]</scope>
    <source>
        <strain evidence="2 3">DSM 40189</strain>
    </source>
</reference>
<organism evidence="2 3">
    <name type="scientific">Streptomyces cellostaticus</name>
    <dbReference type="NCBI Taxonomy" id="67285"/>
    <lineage>
        <taxon>Bacteria</taxon>
        <taxon>Bacillati</taxon>
        <taxon>Actinomycetota</taxon>
        <taxon>Actinomycetes</taxon>
        <taxon>Kitasatosporales</taxon>
        <taxon>Streptomycetaceae</taxon>
        <taxon>Streptomyces</taxon>
    </lineage>
</organism>
<evidence type="ECO:0000313" key="3">
    <source>
        <dbReference type="Proteomes" id="UP000054241"/>
    </source>
</evidence>
<dbReference type="EMBL" id="LMWL01000066">
    <property type="protein sequence ID" value="KUM92040.1"/>
    <property type="molecule type" value="Genomic_DNA"/>
</dbReference>
<dbReference type="Gene3D" id="2.130.10.130">
    <property type="entry name" value="Integrin alpha, N-terminal"/>
    <property type="match status" value="1"/>
</dbReference>
<dbReference type="InterPro" id="IPR028994">
    <property type="entry name" value="Integrin_alpha_N"/>
</dbReference>
<protein>
    <recommendedName>
        <fullName evidence="4">Esterase</fullName>
    </recommendedName>
</protein>
<feature type="region of interest" description="Disordered" evidence="1">
    <location>
        <begin position="92"/>
        <end position="112"/>
    </location>
</feature>
<dbReference type="STRING" id="67285.AQI88_34195"/>
<evidence type="ECO:0000313" key="2">
    <source>
        <dbReference type="EMBL" id="KUM92040.1"/>
    </source>
</evidence>
<name>A0A101NF85_9ACTN</name>
<accession>A0A101NF85</accession>